<dbReference type="Pfam" id="PF00440">
    <property type="entry name" value="TetR_N"/>
    <property type="match status" value="1"/>
</dbReference>
<keyword evidence="7" id="KW-1185">Reference proteome</keyword>
<dbReference type="InterPro" id="IPR001647">
    <property type="entry name" value="HTH_TetR"/>
</dbReference>
<evidence type="ECO:0000313" key="7">
    <source>
        <dbReference type="Proteomes" id="UP000800981"/>
    </source>
</evidence>
<dbReference type="Gene3D" id="1.10.357.10">
    <property type="entry name" value="Tetracycline Repressor, domain 2"/>
    <property type="match status" value="1"/>
</dbReference>
<dbReference type="PANTHER" id="PTHR30055:SF234">
    <property type="entry name" value="HTH-TYPE TRANSCRIPTIONAL REGULATOR BETI"/>
    <property type="match status" value="1"/>
</dbReference>
<dbReference type="InterPro" id="IPR047923">
    <property type="entry name" value="ArpA-like"/>
</dbReference>
<evidence type="ECO:0000259" key="5">
    <source>
        <dbReference type="PROSITE" id="PS50977"/>
    </source>
</evidence>
<dbReference type="InterPro" id="IPR036271">
    <property type="entry name" value="Tet_transcr_reg_TetR-rel_C_sf"/>
</dbReference>
<dbReference type="Proteomes" id="UP000800981">
    <property type="component" value="Unassembled WGS sequence"/>
</dbReference>
<keyword evidence="2 4" id="KW-0238">DNA-binding</keyword>
<feature type="DNA-binding region" description="H-T-H motif" evidence="4">
    <location>
        <begin position="5"/>
        <end position="24"/>
    </location>
</feature>
<evidence type="ECO:0000256" key="2">
    <source>
        <dbReference type="ARBA" id="ARBA00023125"/>
    </source>
</evidence>
<evidence type="ECO:0000313" key="6">
    <source>
        <dbReference type="EMBL" id="NHC16379.1"/>
    </source>
</evidence>
<accession>A0ABX0H3M2</accession>
<evidence type="ECO:0000256" key="4">
    <source>
        <dbReference type="PROSITE-ProRule" id="PRU00335"/>
    </source>
</evidence>
<sequence length="179" mass="19412">YLGASLTDIVNEAETTKGALYFHFASKDHLAAAVVHEQYAAWPALIAKVSAEHEGPLAQLRALSYEVARAFREDIVVRAGIRLAAERAVIGVELPTPYVGWIDQTTGLLRHAQEIGQMRPGLDPPAVARTLIAAFFGVQSVSQVLSERRDLEERLDDLWDLVLPALAPTPDQPPAAPAS</sequence>
<dbReference type="SUPFAM" id="SSF46689">
    <property type="entry name" value="Homeodomain-like"/>
    <property type="match status" value="1"/>
</dbReference>
<keyword evidence="3" id="KW-0804">Transcription</keyword>
<dbReference type="InterPro" id="IPR009057">
    <property type="entry name" value="Homeodomain-like_sf"/>
</dbReference>
<feature type="non-terminal residue" evidence="6">
    <location>
        <position position="1"/>
    </location>
</feature>
<evidence type="ECO:0000256" key="1">
    <source>
        <dbReference type="ARBA" id="ARBA00023015"/>
    </source>
</evidence>
<reference evidence="6 7" key="1">
    <citation type="submission" date="2020-03" db="EMBL/GenBank/DDBJ databases">
        <title>Two novel Motilibacter sp.</title>
        <authorList>
            <person name="Liu S."/>
        </authorList>
    </citation>
    <scope>NUCLEOTIDE SEQUENCE [LARGE SCALE GENOMIC DNA]</scope>
    <source>
        <strain evidence="6 7">E257</strain>
    </source>
</reference>
<dbReference type="InterPro" id="IPR054126">
    <property type="entry name" value="CprB_TetR_C"/>
</dbReference>
<dbReference type="Pfam" id="PF21935">
    <property type="entry name" value="TetR_C_45"/>
    <property type="match status" value="1"/>
</dbReference>
<dbReference type="SUPFAM" id="SSF48498">
    <property type="entry name" value="Tetracyclin repressor-like, C-terminal domain"/>
    <property type="match status" value="1"/>
</dbReference>
<protein>
    <submittedName>
        <fullName evidence="6">TetR/AcrR family transcriptional regulator</fullName>
    </submittedName>
</protein>
<dbReference type="PROSITE" id="PS50977">
    <property type="entry name" value="HTH_TETR_2"/>
    <property type="match status" value="1"/>
</dbReference>
<comment type="caution">
    <text evidence="6">The sequence shown here is derived from an EMBL/GenBank/DDBJ whole genome shotgun (WGS) entry which is preliminary data.</text>
</comment>
<evidence type="ECO:0000256" key="3">
    <source>
        <dbReference type="ARBA" id="ARBA00023163"/>
    </source>
</evidence>
<dbReference type="PANTHER" id="PTHR30055">
    <property type="entry name" value="HTH-TYPE TRANSCRIPTIONAL REGULATOR RUTR"/>
    <property type="match status" value="1"/>
</dbReference>
<proteinExistence type="predicted"/>
<dbReference type="InterPro" id="IPR050109">
    <property type="entry name" value="HTH-type_TetR-like_transc_reg"/>
</dbReference>
<dbReference type="RefSeq" id="WP_166284826.1">
    <property type="nucleotide sequence ID" value="NZ_JAANNP010000148.1"/>
</dbReference>
<gene>
    <name evidence="6" type="ORF">G9H71_21570</name>
</gene>
<organism evidence="6 7">
    <name type="scientific">Motilibacter deserti</name>
    <dbReference type="NCBI Taxonomy" id="2714956"/>
    <lineage>
        <taxon>Bacteria</taxon>
        <taxon>Bacillati</taxon>
        <taxon>Actinomycetota</taxon>
        <taxon>Actinomycetes</taxon>
        <taxon>Motilibacterales</taxon>
        <taxon>Motilibacteraceae</taxon>
        <taxon>Motilibacter</taxon>
    </lineage>
</organism>
<name>A0ABX0H3M2_9ACTN</name>
<keyword evidence="1" id="KW-0805">Transcription regulation</keyword>
<feature type="domain" description="HTH tetR-type" evidence="5">
    <location>
        <begin position="1"/>
        <end position="42"/>
    </location>
</feature>
<dbReference type="EMBL" id="JAANNP010000148">
    <property type="protein sequence ID" value="NHC16379.1"/>
    <property type="molecule type" value="Genomic_DNA"/>
</dbReference>
<dbReference type="NCBIfam" id="NF041196">
    <property type="entry name" value="ScbR_bind_reg"/>
    <property type="match status" value="1"/>
</dbReference>